<dbReference type="STRING" id="1461694.ATO9_09485"/>
<accession>A0A0A0EFR7</accession>
<reference evidence="1 2" key="1">
    <citation type="journal article" date="2015" name="Antonie Van Leeuwenhoek">
        <title>Pseudooceanicola atlanticus gen. nov. sp. nov., isolated from surface seawater of the Atlantic Ocean and reclassification of Oceanicola batsensis, Oceanicola marinus, Oceanicola nitratireducens, Oceanicola nanhaiensis, Oceanicola antarcticus and Oceanicola flagellatus, as Pseudooceanicola batsensis comb. nov., Pseudooceanicola marinus comb. nov., Pseudooceanicola nitratireducens comb. nov., Pseudooceanicola nanhaiensis comb. nov., Pseudooceanicola antarcticus comb. nov., and Pseudooceanicola flagellatus comb. nov.</title>
        <authorList>
            <person name="Lai Q."/>
            <person name="Li G."/>
            <person name="Liu X."/>
            <person name="Du Y."/>
            <person name="Sun F."/>
            <person name="Shao Z."/>
        </authorList>
    </citation>
    <scope>NUCLEOTIDE SEQUENCE [LARGE SCALE GENOMIC DNA]</scope>
    <source>
        <strain evidence="1 2">22II-s11g</strain>
    </source>
</reference>
<evidence type="ECO:0000313" key="2">
    <source>
        <dbReference type="Proteomes" id="UP000030004"/>
    </source>
</evidence>
<keyword evidence="2" id="KW-1185">Reference proteome</keyword>
<dbReference type="EMBL" id="AQQX01000003">
    <property type="protein sequence ID" value="KGM48923.1"/>
    <property type="molecule type" value="Genomic_DNA"/>
</dbReference>
<protein>
    <submittedName>
        <fullName evidence="1">Uncharacterized protein</fullName>
    </submittedName>
</protein>
<sequence>MNILESHILSRLAAKRHVPAAEFPNCAGTLALLIQDGCIERQSGELGDVIRITDKGLQQSVDSRAAGSS</sequence>
<organism evidence="1 2">
    <name type="scientific">Pseudooceanicola atlanticus</name>
    <dbReference type="NCBI Taxonomy" id="1461694"/>
    <lineage>
        <taxon>Bacteria</taxon>
        <taxon>Pseudomonadati</taxon>
        <taxon>Pseudomonadota</taxon>
        <taxon>Alphaproteobacteria</taxon>
        <taxon>Rhodobacterales</taxon>
        <taxon>Paracoccaceae</taxon>
        <taxon>Pseudooceanicola</taxon>
    </lineage>
</organism>
<proteinExistence type="predicted"/>
<evidence type="ECO:0000313" key="1">
    <source>
        <dbReference type="EMBL" id="KGM48923.1"/>
    </source>
</evidence>
<dbReference type="Proteomes" id="UP000030004">
    <property type="component" value="Unassembled WGS sequence"/>
</dbReference>
<dbReference type="AlphaFoldDB" id="A0A0A0EFR7"/>
<dbReference type="OrthoDB" id="9924006at2"/>
<name>A0A0A0EFR7_9RHOB</name>
<dbReference type="RefSeq" id="WP_043747727.1">
    <property type="nucleotide sequence ID" value="NZ_AQQX01000003.1"/>
</dbReference>
<comment type="caution">
    <text evidence="1">The sequence shown here is derived from an EMBL/GenBank/DDBJ whole genome shotgun (WGS) entry which is preliminary data.</text>
</comment>
<gene>
    <name evidence="1" type="ORF">ATO9_09485</name>
</gene>